<accession>A0A1G2FKC3</accession>
<evidence type="ECO:0000313" key="1">
    <source>
        <dbReference type="EMBL" id="OGZ38252.1"/>
    </source>
</evidence>
<gene>
    <name evidence="1" type="ORF">A3A94_03160</name>
</gene>
<protein>
    <submittedName>
        <fullName evidence="1">Uncharacterized protein</fullName>
    </submittedName>
</protein>
<reference evidence="1 2" key="1">
    <citation type="journal article" date="2016" name="Nat. Commun.">
        <title>Thousands of microbial genomes shed light on interconnected biogeochemical processes in an aquifer system.</title>
        <authorList>
            <person name="Anantharaman K."/>
            <person name="Brown C.T."/>
            <person name="Hug L.A."/>
            <person name="Sharon I."/>
            <person name="Castelle C.J."/>
            <person name="Probst A.J."/>
            <person name="Thomas B.C."/>
            <person name="Singh A."/>
            <person name="Wilkins M.J."/>
            <person name="Karaoz U."/>
            <person name="Brodie E.L."/>
            <person name="Williams K.H."/>
            <person name="Hubbard S.S."/>
            <person name="Banfield J.F."/>
        </authorList>
    </citation>
    <scope>NUCLEOTIDE SEQUENCE [LARGE SCALE GENOMIC DNA]</scope>
</reference>
<dbReference type="STRING" id="1802000.A3A94_03160"/>
<dbReference type="Pfam" id="PF19927">
    <property type="entry name" value="DUF6390"/>
    <property type="match status" value="1"/>
</dbReference>
<dbReference type="Proteomes" id="UP000178787">
    <property type="component" value="Unassembled WGS sequence"/>
</dbReference>
<proteinExistence type="predicted"/>
<dbReference type="EMBL" id="MHNE01000022">
    <property type="protein sequence ID" value="OGZ38252.1"/>
    <property type="molecule type" value="Genomic_DNA"/>
</dbReference>
<dbReference type="InterPro" id="IPR045660">
    <property type="entry name" value="DUF6390"/>
</dbReference>
<dbReference type="AlphaFoldDB" id="A0A1G2FKC3"/>
<name>A0A1G2FKC3_9BACT</name>
<organism evidence="1 2">
    <name type="scientific">Candidatus Portnoybacteria bacterium RIFCSPLOWO2_01_FULL_43_11</name>
    <dbReference type="NCBI Taxonomy" id="1802000"/>
    <lineage>
        <taxon>Bacteria</taxon>
        <taxon>Candidatus Portnoyibacteriota</taxon>
    </lineage>
</organism>
<evidence type="ECO:0000313" key="2">
    <source>
        <dbReference type="Proteomes" id="UP000178787"/>
    </source>
</evidence>
<sequence>MEGLKTAIRYSIKPHQLGLCGPQKGNTAQILLDFLSGKDTPEKKVREILEQFEGSYAYYKLIAKSNNIGDPFDEQVVRAYWIGNELLNNVPVKELRKMIQERFKMPEKAKLIPGWAKPHHSFHVMMIGSVTGRIKFNDRLRKLCVISWRKNGDDFISYHWGKPCEVLNQEAVEDLKKYTVT</sequence>
<comment type="caution">
    <text evidence="1">The sequence shown here is derived from an EMBL/GenBank/DDBJ whole genome shotgun (WGS) entry which is preliminary data.</text>
</comment>